<dbReference type="Gene3D" id="1.10.510.10">
    <property type="entry name" value="Transferase(Phosphotransferase) domain 1"/>
    <property type="match status" value="1"/>
</dbReference>
<organism evidence="13 14">
    <name type="scientific">Zhihengliuella flava</name>
    <dbReference type="NCBI Taxonomy" id="1285193"/>
    <lineage>
        <taxon>Bacteria</taxon>
        <taxon>Bacillati</taxon>
        <taxon>Actinomycetota</taxon>
        <taxon>Actinomycetes</taxon>
        <taxon>Micrococcales</taxon>
        <taxon>Micrococcaceae</taxon>
        <taxon>Zhihengliuella</taxon>
    </lineage>
</organism>
<dbReference type="Proteomes" id="UP000625033">
    <property type="component" value="Unassembled WGS sequence"/>
</dbReference>
<evidence type="ECO:0000256" key="3">
    <source>
        <dbReference type="ARBA" id="ARBA00022679"/>
    </source>
</evidence>
<accession>A0A931D783</accession>
<dbReference type="InterPro" id="IPR005543">
    <property type="entry name" value="PASTA_dom"/>
</dbReference>
<dbReference type="RefSeq" id="WP_331271402.1">
    <property type="nucleotide sequence ID" value="NZ_JADOTZ010000001.1"/>
</dbReference>
<dbReference type="Pfam" id="PF00069">
    <property type="entry name" value="Pkinase"/>
    <property type="match status" value="1"/>
</dbReference>
<feature type="domain" description="PASTA" evidence="12">
    <location>
        <begin position="442"/>
        <end position="507"/>
    </location>
</feature>
<keyword evidence="6" id="KW-0067">ATP-binding</keyword>
<dbReference type="GO" id="GO:0004674">
    <property type="term" value="F:protein serine/threonine kinase activity"/>
    <property type="evidence" value="ECO:0007669"/>
    <property type="project" value="UniProtKB-KW"/>
</dbReference>
<evidence type="ECO:0000313" key="13">
    <source>
        <dbReference type="EMBL" id="MBG6083694.1"/>
    </source>
</evidence>
<dbReference type="FunFam" id="1.10.510.10:FF:000021">
    <property type="entry name" value="Serine/threonine protein kinase"/>
    <property type="match status" value="1"/>
</dbReference>
<comment type="caution">
    <text evidence="13">The sequence shown here is derived from an EMBL/GenBank/DDBJ whole genome shotgun (WGS) entry which is preliminary data.</text>
</comment>
<evidence type="ECO:0000259" key="11">
    <source>
        <dbReference type="PROSITE" id="PS50011"/>
    </source>
</evidence>
<dbReference type="FunFam" id="3.30.200.20:FF:000035">
    <property type="entry name" value="Serine/threonine protein kinase Stk1"/>
    <property type="match status" value="1"/>
</dbReference>
<feature type="compositionally biased region" description="Polar residues" evidence="9">
    <location>
        <begin position="347"/>
        <end position="356"/>
    </location>
</feature>
<dbReference type="EMBL" id="JADOTZ010000001">
    <property type="protein sequence ID" value="MBG6083694.1"/>
    <property type="molecule type" value="Genomic_DNA"/>
</dbReference>
<dbReference type="PROSITE" id="PS00108">
    <property type="entry name" value="PROTEIN_KINASE_ST"/>
    <property type="match status" value="1"/>
</dbReference>
<evidence type="ECO:0000259" key="12">
    <source>
        <dbReference type="PROSITE" id="PS51178"/>
    </source>
</evidence>
<dbReference type="PANTHER" id="PTHR43289">
    <property type="entry name" value="MITOGEN-ACTIVATED PROTEIN KINASE KINASE KINASE 20-RELATED"/>
    <property type="match status" value="1"/>
</dbReference>
<evidence type="ECO:0000256" key="9">
    <source>
        <dbReference type="SAM" id="MobiDB-lite"/>
    </source>
</evidence>
<dbReference type="InterPro" id="IPR000719">
    <property type="entry name" value="Prot_kinase_dom"/>
</dbReference>
<dbReference type="SMART" id="SM00220">
    <property type="entry name" value="S_TKc"/>
    <property type="match status" value="1"/>
</dbReference>
<dbReference type="Gene3D" id="3.30.10.20">
    <property type="match status" value="4"/>
</dbReference>
<evidence type="ECO:0000256" key="5">
    <source>
        <dbReference type="ARBA" id="ARBA00022777"/>
    </source>
</evidence>
<feature type="region of interest" description="Disordered" evidence="9">
    <location>
        <begin position="285"/>
        <end position="311"/>
    </location>
</feature>
<keyword evidence="14" id="KW-1185">Reference proteome</keyword>
<reference evidence="13" key="1">
    <citation type="submission" date="2020-11" db="EMBL/GenBank/DDBJ databases">
        <title>Sequencing the genomes of 1000 actinobacteria strains.</title>
        <authorList>
            <person name="Klenk H.-P."/>
        </authorList>
    </citation>
    <scope>NUCLEOTIDE SEQUENCE</scope>
    <source>
        <strain evidence="13">DSM 26152</strain>
    </source>
</reference>
<keyword evidence="10" id="KW-0812">Transmembrane</keyword>
<feature type="compositionally biased region" description="Basic residues" evidence="9">
    <location>
        <begin position="385"/>
        <end position="397"/>
    </location>
</feature>
<dbReference type="Gene3D" id="3.30.200.20">
    <property type="entry name" value="Phosphorylase Kinase, domain 1"/>
    <property type="match status" value="1"/>
</dbReference>
<comment type="catalytic activity">
    <reaction evidence="7">
        <text>L-threonyl-[protein] + ATP = O-phospho-L-threonyl-[protein] + ADP + H(+)</text>
        <dbReference type="Rhea" id="RHEA:46608"/>
        <dbReference type="Rhea" id="RHEA-COMP:11060"/>
        <dbReference type="Rhea" id="RHEA-COMP:11605"/>
        <dbReference type="ChEBI" id="CHEBI:15378"/>
        <dbReference type="ChEBI" id="CHEBI:30013"/>
        <dbReference type="ChEBI" id="CHEBI:30616"/>
        <dbReference type="ChEBI" id="CHEBI:61977"/>
        <dbReference type="ChEBI" id="CHEBI:456216"/>
        <dbReference type="EC" id="2.7.11.1"/>
    </reaction>
</comment>
<keyword evidence="10" id="KW-1133">Transmembrane helix</keyword>
<evidence type="ECO:0000256" key="1">
    <source>
        <dbReference type="ARBA" id="ARBA00012513"/>
    </source>
</evidence>
<evidence type="ECO:0000256" key="7">
    <source>
        <dbReference type="ARBA" id="ARBA00047899"/>
    </source>
</evidence>
<evidence type="ECO:0000256" key="4">
    <source>
        <dbReference type="ARBA" id="ARBA00022741"/>
    </source>
</evidence>
<dbReference type="GO" id="GO:0045717">
    <property type="term" value="P:negative regulation of fatty acid biosynthetic process"/>
    <property type="evidence" value="ECO:0007669"/>
    <property type="project" value="UniProtKB-ARBA"/>
</dbReference>
<feature type="transmembrane region" description="Helical" evidence="10">
    <location>
        <begin position="417"/>
        <end position="438"/>
    </location>
</feature>
<keyword evidence="10" id="KW-0472">Membrane</keyword>
<dbReference type="Pfam" id="PF03793">
    <property type="entry name" value="PASTA"/>
    <property type="match status" value="4"/>
</dbReference>
<feature type="domain" description="PASTA" evidence="12">
    <location>
        <begin position="576"/>
        <end position="642"/>
    </location>
</feature>
<evidence type="ECO:0000256" key="8">
    <source>
        <dbReference type="ARBA" id="ARBA00048679"/>
    </source>
</evidence>
<dbReference type="GO" id="GO:0005524">
    <property type="term" value="F:ATP binding"/>
    <property type="evidence" value="ECO:0007669"/>
    <property type="project" value="UniProtKB-KW"/>
</dbReference>
<evidence type="ECO:0000256" key="10">
    <source>
        <dbReference type="SAM" id="Phobius"/>
    </source>
</evidence>
<comment type="catalytic activity">
    <reaction evidence="8">
        <text>L-seryl-[protein] + ATP = O-phospho-L-seryl-[protein] + ADP + H(+)</text>
        <dbReference type="Rhea" id="RHEA:17989"/>
        <dbReference type="Rhea" id="RHEA-COMP:9863"/>
        <dbReference type="Rhea" id="RHEA-COMP:11604"/>
        <dbReference type="ChEBI" id="CHEBI:15378"/>
        <dbReference type="ChEBI" id="CHEBI:29999"/>
        <dbReference type="ChEBI" id="CHEBI:30616"/>
        <dbReference type="ChEBI" id="CHEBI:83421"/>
        <dbReference type="ChEBI" id="CHEBI:456216"/>
        <dbReference type="EC" id="2.7.11.1"/>
    </reaction>
</comment>
<feature type="domain" description="PASTA" evidence="12">
    <location>
        <begin position="508"/>
        <end position="575"/>
    </location>
</feature>
<evidence type="ECO:0000313" key="14">
    <source>
        <dbReference type="Proteomes" id="UP000625033"/>
    </source>
</evidence>
<proteinExistence type="predicted"/>
<dbReference type="InterPro" id="IPR008271">
    <property type="entry name" value="Ser/Thr_kinase_AS"/>
</dbReference>
<dbReference type="CDD" id="cd06577">
    <property type="entry name" value="PASTA_pknB"/>
    <property type="match status" value="4"/>
</dbReference>
<dbReference type="CDD" id="cd14014">
    <property type="entry name" value="STKc_PknB_like"/>
    <property type="match status" value="1"/>
</dbReference>
<dbReference type="EC" id="2.7.11.1" evidence="1"/>
<name>A0A931D783_9MICC</name>
<keyword evidence="2" id="KW-0723">Serine/threonine-protein kinase</keyword>
<dbReference type="InterPro" id="IPR011009">
    <property type="entry name" value="Kinase-like_dom_sf"/>
</dbReference>
<dbReference type="PROSITE" id="PS51178">
    <property type="entry name" value="PASTA"/>
    <property type="match status" value="4"/>
</dbReference>
<keyword evidence="3 13" id="KW-0808">Transferase</keyword>
<feature type="region of interest" description="Disordered" evidence="9">
    <location>
        <begin position="347"/>
        <end position="404"/>
    </location>
</feature>
<sequence>MAVQGKDPLYGVTIDGRYRVESRLARGGMSTVYLALDQRLHRKVALKVLYPHLAQDPKVVARFEDEAINAAKLSHFHIVNVLDQGVDGEYAYLVMEYVPGKTLRDVLAQHGRLTPRHALQLMDAIVDGLAAAHAAGLVHRDMKPENVLLAPDGRIKVADFGLARAASNHTASSTLVGTVAYISPELVKGEPADARSDIYAIGIMLYELLTGKQPFTADMPINIAFKHVQDAVPPPSEVLPGLARDLDELVEWCTSKDPENRPHDAEALLGELRHIAGELTEKELDYGASEDYTTPLPSGPVTLDHGTDPDEQIHSATEVVPGATEVISPDAAATSVISPGLAETQALATPTNASSGESRRFDDQPATPAEALPAAAAGAALTPRQARKKAKRDHKQWKKDAQVPLESLEKNPRRKGWLWAGLVFLLAALLGTAGWFFGMGPGASVTIPALHGESAEDATARLDELGVAAASSPIYDDDMAAGYVVGTDPEANTTIRRFQGVELLVSRGPELFSVPNLRGLTLDAAESEVAEAQLTLGETTEDYNESVPAGEVVSQDPAPDEELRRGTEIDVVLSAGPAPVDVPDVTGLSAEDAENQLTSLGLTGEVAGEEHSTEVAEGLIIAQSPSSGQVERGGTVSYTVSLGPRMVEVPRVTGRQLEEAKRLLEEAGFVVEVTEGTFGIIFNTVATQDPGRGELLPEGSTVTIGVV</sequence>
<evidence type="ECO:0000256" key="6">
    <source>
        <dbReference type="ARBA" id="ARBA00022840"/>
    </source>
</evidence>
<evidence type="ECO:0000256" key="2">
    <source>
        <dbReference type="ARBA" id="ARBA00022527"/>
    </source>
</evidence>
<feature type="compositionally biased region" description="Low complexity" evidence="9">
    <location>
        <begin position="364"/>
        <end position="384"/>
    </location>
</feature>
<feature type="domain" description="PASTA" evidence="12">
    <location>
        <begin position="643"/>
        <end position="707"/>
    </location>
</feature>
<feature type="domain" description="Protein kinase" evidence="11">
    <location>
        <begin position="18"/>
        <end position="277"/>
    </location>
</feature>
<dbReference type="PROSITE" id="PS50011">
    <property type="entry name" value="PROTEIN_KINASE_DOM"/>
    <property type="match status" value="1"/>
</dbReference>
<dbReference type="SMART" id="SM00740">
    <property type="entry name" value="PASTA"/>
    <property type="match status" value="4"/>
</dbReference>
<dbReference type="PANTHER" id="PTHR43289:SF34">
    <property type="entry name" value="SERINE_THREONINE-PROTEIN KINASE YBDM-RELATED"/>
    <property type="match status" value="1"/>
</dbReference>
<gene>
    <name evidence="13" type="ORF">IW252_000461</name>
</gene>
<dbReference type="SUPFAM" id="SSF56112">
    <property type="entry name" value="Protein kinase-like (PK-like)"/>
    <property type="match status" value="1"/>
</dbReference>
<dbReference type="AlphaFoldDB" id="A0A931D783"/>
<protein>
    <recommendedName>
        <fullName evidence="1">non-specific serine/threonine protein kinase</fullName>
        <ecNumber evidence="1">2.7.11.1</ecNumber>
    </recommendedName>
</protein>
<feature type="region of interest" description="Disordered" evidence="9">
    <location>
        <begin position="537"/>
        <end position="563"/>
    </location>
</feature>
<keyword evidence="5 13" id="KW-0418">Kinase</keyword>
<keyword evidence="4" id="KW-0547">Nucleotide-binding</keyword>